<accession>A0A5N5IC22</accession>
<dbReference type="PROSITE" id="PS50896">
    <property type="entry name" value="LISH"/>
    <property type="match status" value="1"/>
</dbReference>
<keyword evidence="3" id="KW-0812">Transmembrane</keyword>
<proteinExistence type="predicted"/>
<reference evidence="5" key="2">
    <citation type="submission" date="2019-10" db="EMBL/GenBank/DDBJ databases">
        <title>A de novo genome assembly of a pear dwarfing rootstock.</title>
        <authorList>
            <person name="Wang F."/>
            <person name="Wang J."/>
            <person name="Li S."/>
            <person name="Zhang Y."/>
            <person name="Fang M."/>
            <person name="Ma L."/>
            <person name="Zhao Y."/>
            <person name="Jiang S."/>
        </authorList>
    </citation>
    <scope>NUCLEOTIDE SEQUENCE [LARGE SCALE GENOMIC DNA]</scope>
</reference>
<keyword evidence="3" id="KW-1133">Transmembrane helix</keyword>
<feature type="transmembrane region" description="Helical" evidence="3">
    <location>
        <begin position="34"/>
        <end position="53"/>
    </location>
</feature>
<evidence type="ECO:0000313" key="4">
    <source>
        <dbReference type="EMBL" id="KAB2637348.1"/>
    </source>
</evidence>
<gene>
    <name evidence="4" type="ORF">D8674_027882</name>
</gene>
<feature type="region of interest" description="Disordered" evidence="2">
    <location>
        <begin position="195"/>
        <end position="274"/>
    </location>
</feature>
<dbReference type="AlphaFoldDB" id="A0A5N5IC22"/>
<protein>
    <submittedName>
        <fullName evidence="4">Transcriptional corepressor LEUNIG-like</fullName>
    </submittedName>
</protein>
<feature type="compositionally biased region" description="Basic and acidic residues" evidence="2">
    <location>
        <begin position="204"/>
        <end position="213"/>
    </location>
</feature>
<dbReference type="PANTHER" id="PTHR44376:SF8">
    <property type="entry name" value="TRANSCRIPTIONAL COREPRESSOR LEUNIG-LIKE"/>
    <property type="match status" value="1"/>
</dbReference>
<dbReference type="GO" id="GO:0003714">
    <property type="term" value="F:transcription corepressor activity"/>
    <property type="evidence" value="ECO:0007669"/>
    <property type="project" value="InterPro"/>
</dbReference>
<dbReference type="Proteomes" id="UP000327157">
    <property type="component" value="Chromosome 5"/>
</dbReference>
<dbReference type="PROSITE" id="PS50294">
    <property type="entry name" value="WD_REPEATS_REGION"/>
    <property type="match status" value="3"/>
</dbReference>
<dbReference type="SUPFAM" id="SSF50978">
    <property type="entry name" value="WD40 repeat-like"/>
    <property type="match status" value="1"/>
</dbReference>
<feature type="compositionally biased region" description="Polar residues" evidence="2">
    <location>
        <begin position="233"/>
        <end position="247"/>
    </location>
</feature>
<evidence type="ECO:0000313" key="5">
    <source>
        <dbReference type="Proteomes" id="UP000327157"/>
    </source>
</evidence>
<feature type="repeat" description="WD" evidence="1">
    <location>
        <begin position="690"/>
        <end position="722"/>
    </location>
</feature>
<evidence type="ECO:0000256" key="2">
    <source>
        <dbReference type="SAM" id="MobiDB-lite"/>
    </source>
</evidence>
<dbReference type="InterPro" id="IPR044716">
    <property type="entry name" value="LEUNIG-like"/>
</dbReference>
<reference evidence="4 5" key="1">
    <citation type="submission" date="2019-09" db="EMBL/GenBank/DDBJ databases">
        <authorList>
            <person name="Ou C."/>
        </authorList>
    </citation>
    <scope>NUCLEOTIDE SEQUENCE [LARGE SCALE GENOMIC DNA]</scope>
    <source>
        <strain evidence="4">S2</strain>
        <tissue evidence="4">Leaf</tissue>
    </source>
</reference>
<dbReference type="InterPro" id="IPR015943">
    <property type="entry name" value="WD40/YVTN_repeat-like_dom_sf"/>
</dbReference>
<feature type="compositionally biased region" description="Low complexity" evidence="2">
    <location>
        <begin position="327"/>
        <end position="338"/>
    </location>
</feature>
<keyword evidence="1" id="KW-0853">WD repeat</keyword>
<dbReference type="InterPro" id="IPR036322">
    <property type="entry name" value="WD40_repeat_dom_sf"/>
</dbReference>
<dbReference type="Pfam" id="PF00400">
    <property type="entry name" value="WD40"/>
    <property type="match status" value="5"/>
</dbReference>
<dbReference type="Gene3D" id="2.130.10.10">
    <property type="entry name" value="YVTN repeat-like/Quinoprotein amine dehydrogenase"/>
    <property type="match status" value="2"/>
</dbReference>
<dbReference type="CDD" id="cd00200">
    <property type="entry name" value="WD40"/>
    <property type="match status" value="1"/>
</dbReference>
<comment type="caution">
    <text evidence="4">The sequence shown here is derived from an EMBL/GenBank/DDBJ whole genome shotgun (WGS) entry which is preliminary data.</text>
</comment>
<feature type="repeat" description="WD" evidence="1">
    <location>
        <begin position="437"/>
        <end position="478"/>
    </location>
</feature>
<keyword evidence="5" id="KW-1185">Reference proteome</keyword>
<feature type="repeat" description="WD" evidence="1">
    <location>
        <begin position="522"/>
        <end position="555"/>
    </location>
</feature>
<evidence type="ECO:0000256" key="1">
    <source>
        <dbReference type="PROSITE-ProRule" id="PRU00221"/>
    </source>
</evidence>
<feature type="compositionally biased region" description="Polar residues" evidence="2">
    <location>
        <begin position="254"/>
        <end position="267"/>
    </location>
</feature>
<dbReference type="OrthoDB" id="47802at2759"/>
<feature type="transmembrane region" description="Helical" evidence="3">
    <location>
        <begin position="60"/>
        <end position="83"/>
    </location>
</feature>
<dbReference type="SMART" id="SM00320">
    <property type="entry name" value="WD40"/>
    <property type="match status" value="7"/>
</dbReference>
<feature type="region of interest" description="Disordered" evidence="2">
    <location>
        <begin position="317"/>
        <end position="346"/>
    </location>
</feature>
<dbReference type="PANTHER" id="PTHR44376">
    <property type="entry name" value="TRANSCRIPTIONAL REGULATOR OF FILAMENTOUS GROWTH FLO8"/>
    <property type="match status" value="1"/>
</dbReference>
<keyword evidence="3" id="KW-0472">Membrane</keyword>
<sequence length="722" mass="80343">MAKKQPEPEQISPANAVFLGALAPGVNGPTWTTLRFAFVMLGVCLAVMLGLAFSSSDSWLVFHVAFLVLITATLFLLLSWFLAQTGLVSVEHQIREIGLVPNDQQESREGWQSSTLNGMHLRPGVRTVLMYRFNLYLHDYMVKKNMHETAAIFREEADVFNHPVVINSPDGFLHEWWSLFHDVYALRHLEAQEAEAGPSATEAKQMRENEGQNKRPRAARKATTPPKPPQFYKGTSSRSVATRSSHMQPELPNYAQQQAQDNRSSGRAVTEDPRLYGLRRTTLPVTEDLDSGMLAVNPGTLHGRPLEVLNSALQAPNHKQHQALNHQKQQALNDQQKQGPSHQQQIQTLTTEHQYPCLDQNGRQRKTAPHLRTGGSALDEMNANEEIPVEENAESFLSTGDDNVDGTRTPFRFLRRRATACNKNEQKGFTFEEVGSLHSSKSKVVCCHFSSEGNLLASAGHEKKVLIWNMETFDFVKTSEGHSLLITDVRFQPNSTVFATSSFDKTVKIWDASNSSRSLSQLVGHSEQVMSVDFHPRQVNLLCSCGSNDEVRLWNTIQCACTRLFKGATKQVRFQPQFGKFLATASGKDINIFDLETGRIELFLTGSGHAKDILSLCWDPTGKYLASVSEDSARVWSPASNGKCIYELKSNGNKFQSCTFHPGYSLLLIIGGYQTLELWSPSESSKTLTVPAHQGIVSALSASANTEMVASVSHDQCVKLWK</sequence>
<reference evidence="4 5" key="3">
    <citation type="submission" date="2019-11" db="EMBL/GenBank/DDBJ databases">
        <title>A de novo genome assembly of a pear dwarfing rootstock.</title>
        <authorList>
            <person name="Wang F."/>
            <person name="Wang J."/>
            <person name="Li S."/>
            <person name="Zhang Y."/>
            <person name="Fang M."/>
            <person name="Ma L."/>
            <person name="Zhao Y."/>
            <person name="Jiang S."/>
        </authorList>
    </citation>
    <scope>NUCLEOTIDE SEQUENCE [LARGE SCALE GENOMIC DNA]</scope>
    <source>
        <strain evidence="4">S2</strain>
        <tissue evidence="4">Leaf</tissue>
    </source>
</reference>
<dbReference type="EMBL" id="SMOL01000004">
    <property type="protein sequence ID" value="KAB2637348.1"/>
    <property type="molecule type" value="Genomic_DNA"/>
</dbReference>
<dbReference type="InterPro" id="IPR001680">
    <property type="entry name" value="WD40_rpt"/>
</dbReference>
<feature type="repeat" description="WD" evidence="1">
    <location>
        <begin position="479"/>
        <end position="520"/>
    </location>
</feature>
<organism evidence="4 5">
    <name type="scientific">Pyrus ussuriensis x Pyrus communis</name>
    <dbReference type="NCBI Taxonomy" id="2448454"/>
    <lineage>
        <taxon>Eukaryota</taxon>
        <taxon>Viridiplantae</taxon>
        <taxon>Streptophyta</taxon>
        <taxon>Embryophyta</taxon>
        <taxon>Tracheophyta</taxon>
        <taxon>Spermatophyta</taxon>
        <taxon>Magnoliopsida</taxon>
        <taxon>eudicotyledons</taxon>
        <taxon>Gunneridae</taxon>
        <taxon>Pentapetalae</taxon>
        <taxon>rosids</taxon>
        <taxon>fabids</taxon>
        <taxon>Rosales</taxon>
        <taxon>Rosaceae</taxon>
        <taxon>Amygdaloideae</taxon>
        <taxon>Maleae</taxon>
        <taxon>Pyrus</taxon>
    </lineage>
</organism>
<name>A0A5N5IC22_9ROSA</name>
<dbReference type="PROSITE" id="PS50082">
    <property type="entry name" value="WD_REPEATS_2"/>
    <property type="match status" value="4"/>
</dbReference>
<dbReference type="InterPro" id="IPR006594">
    <property type="entry name" value="LisH"/>
</dbReference>
<evidence type="ECO:0000256" key="3">
    <source>
        <dbReference type="SAM" id="Phobius"/>
    </source>
</evidence>